<protein>
    <submittedName>
        <fullName evidence="1">Uncharacterized protein</fullName>
    </submittedName>
</protein>
<evidence type="ECO:0000313" key="1">
    <source>
        <dbReference type="EMBL" id="OCT87530.1"/>
    </source>
</evidence>
<name>A0A974HRF1_XENLA</name>
<proteinExistence type="predicted"/>
<dbReference type="Proteomes" id="UP000694892">
    <property type="component" value="Chromosome 3S"/>
</dbReference>
<dbReference type="AlphaFoldDB" id="A0A974HRF1"/>
<sequence length="114" mass="13003">MLMYFFSEKYKFPLTGEVAHTYLGKLFPVQRRQAERFKPIPKLLLKLANNYGICSAIICKRTESHYWFLLPPNLKQISQQPQVPSVVGCGLHLSSAEKASRSCTRSITVISDQI</sequence>
<dbReference type="EMBL" id="CM004471">
    <property type="protein sequence ID" value="OCT87530.1"/>
    <property type="molecule type" value="Genomic_DNA"/>
</dbReference>
<reference evidence="2" key="1">
    <citation type="journal article" date="2016" name="Nature">
        <title>Genome evolution in the allotetraploid frog Xenopus laevis.</title>
        <authorList>
            <person name="Session A.M."/>
            <person name="Uno Y."/>
            <person name="Kwon T."/>
            <person name="Chapman J.A."/>
            <person name="Toyoda A."/>
            <person name="Takahashi S."/>
            <person name="Fukui A."/>
            <person name="Hikosaka A."/>
            <person name="Suzuki A."/>
            <person name="Kondo M."/>
            <person name="van Heeringen S.J."/>
            <person name="Quigley I."/>
            <person name="Heinz S."/>
            <person name="Ogino H."/>
            <person name="Ochi H."/>
            <person name="Hellsten U."/>
            <person name="Lyons J.B."/>
            <person name="Simakov O."/>
            <person name="Putnam N."/>
            <person name="Stites J."/>
            <person name="Kuroki Y."/>
            <person name="Tanaka T."/>
            <person name="Michiue T."/>
            <person name="Watanabe M."/>
            <person name="Bogdanovic O."/>
            <person name="Lister R."/>
            <person name="Georgiou G."/>
            <person name="Paranjpe S.S."/>
            <person name="van Kruijsbergen I."/>
            <person name="Shu S."/>
            <person name="Carlson J."/>
            <person name="Kinoshita T."/>
            <person name="Ohta Y."/>
            <person name="Mawaribuchi S."/>
            <person name="Jenkins J."/>
            <person name="Grimwood J."/>
            <person name="Schmutz J."/>
            <person name="Mitros T."/>
            <person name="Mozaffari S.V."/>
            <person name="Suzuki Y."/>
            <person name="Haramoto Y."/>
            <person name="Yamamoto T.S."/>
            <person name="Takagi C."/>
            <person name="Heald R."/>
            <person name="Miller K."/>
            <person name="Haudenschild C."/>
            <person name="Kitzman J."/>
            <person name="Nakayama T."/>
            <person name="Izutsu Y."/>
            <person name="Robert J."/>
            <person name="Fortriede J."/>
            <person name="Burns K."/>
            <person name="Lotay V."/>
            <person name="Karimi K."/>
            <person name="Yasuoka Y."/>
            <person name="Dichmann D.S."/>
            <person name="Flajnik M.F."/>
            <person name="Houston D.W."/>
            <person name="Shendure J."/>
            <person name="DuPasquier L."/>
            <person name="Vize P.D."/>
            <person name="Zorn A.M."/>
            <person name="Ito M."/>
            <person name="Marcotte E.M."/>
            <person name="Wallingford J.B."/>
            <person name="Ito Y."/>
            <person name="Asashima M."/>
            <person name="Ueno N."/>
            <person name="Matsuda Y."/>
            <person name="Veenstra G.J."/>
            <person name="Fujiyama A."/>
            <person name="Harland R.M."/>
            <person name="Taira M."/>
            <person name="Rokhsar D.S."/>
        </authorList>
    </citation>
    <scope>NUCLEOTIDE SEQUENCE [LARGE SCALE GENOMIC DNA]</scope>
    <source>
        <strain evidence="2">J</strain>
    </source>
</reference>
<accession>A0A974HRF1</accession>
<gene>
    <name evidence="1" type="ORF">XELAEV_18021225mg</name>
</gene>
<organism evidence="1 2">
    <name type="scientific">Xenopus laevis</name>
    <name type="common">African clawed frog</name>
    <dbReference type="NCBI Taxonomy" id="8355"/>
    <lineage>
        <taxon>Eukaryota</taxon>
        <taxon>Metazoa</taxon>
        <taxon>Chordata</taxon>
        <taxon>Craniata</taxon>
        <taxon>Vertebrata</taxon>
        <taxon>Euteleostomi</taxon>
        <taxon>Amphibia</taxon>
        <taxon>Batrachia</taxon>
        <taxon>Anura</taxon>
        <taxon>Pipoidea</taxon>
        <taxon>Pipidae</taxon>
        <taxon>Xenopodinae</taxon>
        <taxon>Xenopus</taxon>
        <taxon>Xenopus</taxon>
    </lineage>
</organism>
<evidence type="ECO:0000313" key="2">
    <source>
        <dbReference type="Proteomes" id="UP000694892"/>
    </source>
</evidence>